<proteinExistence type="predicted"/>
<evidence type="ECO:0000256" key="2">
    <source>
        <dbReference type="SAM" id="Phobius"/>
    </source>
</evidence>
<comment type="caution">
    <text evidence="3">The sequence shown here is derived from an EMBL/GenBank/DDBJ whole genome shotgun (WGS) entry which is preliminary data.</text>
</comment>
<dbReference type="Proteomes" id="UP000708208">
    <property type="component" value="Unassembled WGS sequence"/>
</dbReference>
<feature type="region of interest" description="Disordered" evidence="1">
    <location>
        <begin position="75"/>
        <end position="101"/>
    </location>
</feature>
<keyword evidence="2" id="KW-0472">Membrane</keyword>
<feature type="transmembrane region" description="Helical" evidence="2">
    <location>
        <begin position="39"/>
        <end position="62"/>
    </location>
</feature>
<dbReference type="EMBL" id="CAJVCH010031862">
    <property type="protein sequence ID" value="CAG7710447.1"/>
    <property type="molecule type" value="Genomic_DNA"/>
</dbReference>
<protein>
    <submittedName>
        <fullName evidence="3">Uncharacterized protein</fullName>
    </submittedName>
</protein>
<organism evidence="3 4">
    <name type="scientific">Allacma fusca</name>
    <dbReference type="NCBI Taxonomy" id="39272"/>
    <lineage>
        <taxon>Eukaryota</taxon>
        <taxon>Metazoa</taxon>
        <taxon>Ecdysozoa</taxon>
        <taxon>Arthropoda</taxon>
        <taxon>Hexapoda</taxon>
        <taxon>Collembola</taxon>
        <taxon>Symphypleona</taxon>
        <taxon>Sminthuridae</taxon>
        <taxon>Allacma</taxon>
    </lineage>
</organism>
<evidence type="ECO:0000313" key="3">
    <source>
        <dbReference type="EMBL" id="CAG7710447.1"/>
    </source>
</evidence>
<feature type="compositionally biased region" description="Basic and acidic residues" evidence="1">
    <location>
        <begin position="85"/>
        <end position="101"/>
    </location>
</feature>
<evidence type="ECO:0000313" key="4">
    <source>
        <dbReference type="Proteomes" id="UP000708208"/>
    </source>
</evidence>
<evidence type="ECO:0000256" key="1">
    <source>
        <dbReference type="SAM" id="MobiDB-lite"/>
    </source>
</evidence>
<dbReference type="AlphaFoldDB" id="A0A8J2JWK1"/>
<accession>A0A8J2JWK1</accession>
<feature type="non-terminal residue" evidence="3">
    <location>
        <position position="1"/>
    </location>
</feature>
<keyword evidence="2" id="KW-0812">Transmembrane</keyword>
<keyword evidence="4" id="KW-1185">Reference proteome</keyword>
<keyword evidence="2" id="KW-1133">Transmembrane helix</keyword>
<reference evidence="3" key="1">
    <citation type="submission" date="2021-06" db="EMBL/GenBank/DDBJ databases">
        <authorList>
            <person name="Hodson N. C."/>
            <person name="Mongue J. A."/>
            <person name="Jaron S. K."/>
        </authorList>
    </citation>
    <scope>NUCLEOTIDE SEQUENCE</scope>
</reference>
<name>A0A8J2JWK1_9HEXA</name>
<gene>
    <name evidence="3" type="ORF">AFUS01_LOCUS5036</name>
</gene>
<sequence>MKDSDNSSFINSGWMPDNETIQNSSEEFEYIFDMVYVKILFIFLYTVVFCFCFFGNLAVVLVHNCGVLTKKISSKGINPSLDDSIPSRKNSDNSSSSERRGTERLCCKIFPLCYIEKTLKSQAVFDTRDQVKGNSLGVEDAQELKTSPV</sequence>